<evidence type="ECO:0000259" key="4">
    <source>
        <dbReference type="PROSITE" id="PS50853"/>
    </source>
</evidence>
<dbReference type="InterPro" id="IPR013783">
    <property type="entry name" value="Ig-like_fold"/>
</dbReference>
<feature type="transmembrane region" description="Helical" evidence="3">
    <location>
        <begin position="188"/>
        <end position="212"/>
    </location>
</feature>
<gene>
    <name evidence="5" type="ORF">GBAR_LOCUS4471</name>
</gene>
<feature type="non-terminal residue" evidence="5">
    <location>
        <position position="290"/>
    </location>
</feature>
<reference evidence="5" key="1">
    <citation type="submission" date="2023-03" db="EMBL/GenBank/DDBJ databases">
        <authorList>
            <person name="Steffen K."/>
            <person name="Cardenas P."/>
        </authorList>
    </citation>
    <scope>NUCLEOTIDE SEQUENCE</scope>
</reference>
<keyword evidence="3" id="KW-0812">Transmembrane</keyword>
<dbReference type="PANTHER" id="PTHR24051">
    <property type="entry name" value="SUSHI DOMAIN-CONTAINING PROTEIN 1"/>
    <property type="match status" value="1"/>
</dbReference>
<comment type="caution">
    <text evidence="5">The sequence shown here is derived from an EMBL/GenBank/DDBJ whole genome shotgun (WGS) entry which is preliminary data.</text>
</comment>
<evidence type="ECO:0000313" key="6">
    <source>
        <dbReference type="Proteomes" id="UP001174909"/>
    </source>
</evidence>
<dbReference type="InterPro" id="IPR051622">
    <property type="entry name" value="R-tyr_protein_phosphatases"/>
</dbReference>
<evidence type="ECO:0000256" key="1">
    <source>
        <dbReference type="ARBA" id="ARBA00022737"/>
    </source>
</evidence>
<dbReference type="SMART" id="SM00060">
    <property type="entry name" value="FN3"/>
    <property type="match status" value="1"/>
</dbReference>
<proteinExistence type="predicted"/>
<dbReference type="Gene3D" id="2.60.40.10">
    <property type="entry name" value="Immunoglobulins"/>
    <property type="match status" value="1"/>
</dbReference>
<dbReference type="Pfam" id="PF00041">
    <property type="entry name" value="fn3"/>
    <property type="match status" value="1"/>
</dbReference>
<dbReference type="Proteomes" id="UP001174909">
    <property type="component" value="Unassembled WGS sequence"/>
</dbReference>
<dbReference type="EMBL" id="CASHTH010000645">
    <property type="protein sequence ID" value="CAI8005900.1"/>
    <property type="molecule type" value="Genomic_DNA"/>
</dbReference>
<name>A0AA35R6T3_GEOBA</name>
<evidence type="ECO:0000256" key="2">
    <source>
        <dbReference type="ARBA" id="ARBA00023157"/>
    </source>
</evidence>
<dbReference type="InterPro" id="IPR036116">
    <property type="entry name" value="FN3_sf"/>
</dbReference>
<organism evidence="5 6">
    <name type="scientific">Geodia barretti</name>
    <name type="common">Barrett's horny sponge</name>
    <dbReference type="NCBI Taxonomy" id="519541"/>
    <lineage>
        <taxon>Eukaryota</taxon>
        <taxon>Metazoa</taxon>
        <taxon>Porifera</taxon>
        <taxon>Demospongiae</taxon>
        <taxon>Heteroscleromorpha</taxon>
        <taxon>Tetractinellida</taxon>
        <taxon>Astrophorina</taxon>
        <taxon>Geodiidae</taxon>
        <taxon>Geodia</taxon>
    </lineage>
</organism>
<feature type="domain" description="Fibronectin type-III" evidence="4">
    <location>
        <begin position="4"/>
        <end position="102"/>
    </location>
</feature>
<sequence>VPGAVVGLKLSPSNGTNERVSLTWSPPLRPNGVLVAYEVSYRPTDSSQPHHTRHNTTHLATSFTTGDLEMGTEYNLSVRAYTSAGPGQSSSVVVSTIDSRPSVVHDTTVTSLTAGKPTSNVSKLTPVPGIVPYETTSPHIEIANTTSKTELAPKTGLYETASSTVASSKAVGPDSTVPDTESQAQSTILAVGGVLAVFGIIAVTAGTIAACVKVRTERSTPKAKNIATEENPAYASVSWNKKRPSHEANTDVKTEDNPAYVTTCRGRNAEVSAANKPASGDPEEVVYEMI</sequence>
<evidence type="ECO:0000256" key="3">
    <source>
        <dbReference type="SAM" id="Phobius"/>
    </source>
</evidence>
<dbReference type="AlphaFoldDB" id="A0AA35R6T3"/>
<keyword evidence="3" id="KW-1133">Transmembrane helix</keyword>
<evidence type="ECO:0000313" key="5">
    <source>
        <dbReference type="EMBL" id="CAI8005900.1"/>
    </source>
</evidence>
<keyword evidence="2" id="KW-1015">Disulfide bond</keyword>
<dbReference type="CDD" id="cd00063">
    <property type="entry name" value="FN3"/>
    <property type="match status" value="1"/>
</dbReference>
<dbReference type="SUPFAM" id="SSF49265">
    <property type="entry name" value="Fibronectin type III"/>
    <property type="match status" value="1"/>
</dbReference>
<keyword evidence="6" id="KW-1185">Reference proteome</keyword>
<dbReference type="PANTHER" id="PTHR24051:SF9">
    <property type="entry name" value="FIBRONECTIN TYPE-III DOMAIN-CONTAINING PROTEIN"/>
    <property type="match status" value="1"/>
</dbReference>
<feature type="non-terminal residue" evidence="5">
    <location>
        <position position="1"/>
    </location>
</feature>
<accession>A0AA35R6T3</accession>
<keyword evidence="3" id="KW-0472">Membrane</keyword>
<dbReference type="PRINTS" id="PR00014">
    <property type="entry name" value="FNTYPEIII"/>
</dbReference>
<keyword evidence="1" id="KW-0677">Repeat</keyword>
<dbReference type="PROSITE" id="PS50853">
    <property type="entry name" value="FN3"/>
    <property type="match status" value="1"/>
</dbReference>
<protein>
    <submittedName>
        <fullName evidence="5">Phosphatidylinositol phosphatase PTPRQ</fullName>
    </submittedName>
</protein>
<dbReference type="InterPro" id="IPR003961">
    <property type="entry name" value="FN3_dom"/>
</dbReference>